<proteinExistence type="predicted"/>
<organism evidence="1 2">
    <name type="scientific">Flagellimonas pacifica</name>
    <dbReference type="NCBI Taxonomy" id="1247520"/>
    <lineage>
        <taxon>Bacteria</taxon>
        <taxon>Pseudomonadati</taxon>
        <taxon>Bacteroidota</taxon>
        <taxon>Flavobacteriia</taxon>
        <taxon>Flavobacteriales</taxon>
        <taxon>Flavobacteriaceae</taxon>
        <taxon>Flagellimonas</taxon>
    </lineage>
</organism>
<reference evidence="2" key="1">
    <citation type="submission" date="2017-09" db="EMBL/GenBank/DDBJ databases">
        <authorList>
            <person name="Varghese N."/>
            <person name="Submissions S."/>
        </authorList>
    </citation>
    <scope>NUCLEOTIDE SEQUENCE [LARGE SCALE GENOMIC DNA]</scope>
    <source>
        <strain evidence="2">DSM 25885</strain>
    </source>
</reference>
<dbReference type="AlphaFoldDB" id="A0A285MU53"/>
<evidence type="ECO:0000313" key="2">
    <source>
        <dbReference type="Proteomes" id="UP000219048"/>
    </source>
</evidence>
<accession>A0A285MU53</accession>
<gene>
    <name evidence="1" type="ORF">SAMN06265377_2527</name>
</gene>
<name>A0A285MU53_9FLAO</name>
<dbReference type="SUPFAM" id="SSF51126">
    <property type="entry name" value="Pectin lyase-like"/>
    <property type="match status" value="1"/>
</dbReference>
<evidence type="ECO:0008006" key="3">
    <source>
        <dbReference type="Google" id="ProtNLM"/>
    </source>
</evidence>
<evidence type="ECO:0000313" key="1">
    <source>
        <dbReference type="EMBL" id="SNZ00702.1"/>
    </source>
</evidence>
<dbReference type="Proteomes" id="UP000219048">
    <property type="component" value="Unassembled WGS sequence"/>
</dbReference>
<dbReference type="EMBL" id="OBEH01000003">
    <property type="protein sequence ID" value="SNZ00702.1"/>
    <property type="molecule type" value="Genomic_DNA"/>
</dbReference>
<protein>
    <recommendedName>
        <fullName evidence="3">Right-handed parallel beta-helix repeat-containing protein</fullName>
    </recommendedName>
</protein>
<keyword evidence="2" id="KW-1185">Reference proteome</keyword>
<dbReference type="RefSeq" id="WP_243396964.1">
    <property type="nucleotide sequence ID" value="NZ_OBEH01000003.1"/>
</dbReference>
<dbReference type="InterPro" id="IPR011050">
    <property type="entry name" value="Pectin_lyase_fold/virulence"/>
</dbReference>
<sequence>MNRRYLKLGSIVFGLVLAISWSSCRKDFDYVPSSGNLQFSKDTVFLDTIFTNIGSSTYTLKVYNRSNEDILIPFVGLKDGQNSSYRINVDGQAGKEFNNIPLLAKDSLFVFIETTFDVPQTAENEFLHTDAILFGNGANQQEVQLVTLVKDAVFLYPRTLSNGTKESLLLGIDEDGKEIWVEGFFLEPDELQFSKEKPYVVYGYAAVSIGNTLVMEAGTRVHFHKNSGILVSEGASLNINGALSDDQEVLKNEVVFEGDRLEPTYADEPGQWGTIWIRKGSSNNHISHLTIKNATVGLRVDGNDILTEPTLTLKNVQIYNSQSHNLWATTANITAENTVLGSAGGSSFYGSLGGKYSFTHCTIANYWTNGPRSSTSLLLDNFTTAANGQTLTSDLEYATFVNCIVDGTQPIEFSFLQDSGAAFNFNFKNCLLKFNDSNNQFTNNPLYDFDDADHYQNSIFDEDPDFQKPFENQFNIGNSSAAINLADPSIFPPIITDILGKDRTVDPDIGAYENSVD</sequence>
<dbReference type="PROSITE" id="PS51257">
    <property type="entry name" value="PROKAR_LIPOPROTEIN"/>
    <property type="match status" value="1"/>
</dbReference>